<gene>
    <name evidence="1" type="ORF">LRAMOSA01045</name>
</gene>
<accession>A0A077WBW1</accession>
<evidence type="ECO:0000313" key="1">
    <source>
        <dbReference type="EMBL" id="CDS03643.1"/>
    </source>
</evidence>
<sequence length="590" mass="67998">MQHVTHVLLLLQHNEQHYDTLISTIRQTLTVAQVFDPTAQYNILDTITSILESHNNDTSHSRLLRELGWDILEWLEPYLTTANGDPDMCHKVRLLSSSLFRKIGQAIRPQEVYIFASEQMSLMNWEEMLSDEETAVCTTIRIVNYFGVYALKRTEDPSTFLANTIYPSSYCTNALDFLEKVLKQHASWGDIQVKPSRWDHVIQVMANSILDFIDLLATTAMNQLKKQDLDQNIFKVLCRTPLSEANVAYKQWYLSTYLLLKCFETLIANMDMRLLALYTQRFPWKYNIRRPFEKPAQTIDKYDNHAVMINLVTRCSRITLALGITFDSILQYRRWLENSIHSVNDNDSNINTEKFPLSYDGIVTLLAISIYDSYLVTDVFEAENLKMLPMVLQETWIGHQCLGPILQFIGNAQAVCRVDKALFILVLLANQVDTCISIEMLTDMKLPGPLNNDTTFTLRDALQVMCNTAANNPHPDLRLTAYQLISCFIDMCQGDTQLFVFMDLLDEQHSPPMQAAAVGLLKERIVNAFDKKTRVWEGDVLDWVEKTYLRPLRDTIDTSLQSLSGDQEQIIQLNLLQNTLDQVMYERNKE</sequence>
<protein>
    <submittedName>
        <fullName evidence="1">Uncharacterized protein</fullName>
    </submittedName>
</protein>
<dbReference type="OrthoDB" id="5396786at2759"/>
<organism evidence="1">
    <name type="scientific">Lichtheimia ramosa</name>
    <dbReference type="NCBI Taxonomy" id="688394"/>
    <lineage>
        <taxon>Eukaryota</taxon>
        <taxon>Fungi</taxon>
        <taxon>Fungi incertae sedis</taxon>
        <taxon>Mucoromycota</taxon>
        <taxon>Mucoromycotina</taxon>
        <taxon>Mucoromycetes</taxon>
        <taxon>Mucorales</taxon>
        <taxon>Lichtheimiaceae</taxon>
        <taxon>Lichtheimia</taxon>
    </lineage>
</organism>
<proteinExistence type="predicted"/>
<dbReference type="InterPro" id="IPR016024">
    <property type="entry name" value="ARM-type_fold"/>
</dbReference>
<dbReference type="InterPro" id="IPR013877">
    <property type="entry name" value="YAP-bd/ALF4/Glomulin"/>
</dbReference>
<dbReference type="SUPFAM" id="SSF48371">
    <property type="entry name" value="ARM repeat"/>
    <property type="match status" value="1"/>
</dbReference>
<name>A0A077WBW1_9FUNG</name>
<dbReference type="EMBL" id="LK023313">
    <property type="protein sequence ID" value="CDS03643.1"/>
    <property type="molecule type" value="Genomic_DNA"/>
</dbReference>
<dbReference type="AlphaFoldDB" id="A0A077WBW1"/>
<dbReference type="Pfam" id="PF08568">
    <property type="entry name" value="Kinetochor_Ybp2"/>
    <property type="match status" value="1"/>
</dbReference>
<reference evidence="1" key="1">
    <citation type="journal article" date="2014" name="Genome Announc.">
        <title>De novo whole-genome sequence and genome annotation of Lichtheimia ramosa.</title>
        <authorList>
            <person name="Linde J."/>
            <person name="Schwartze V."/>
            <person name="Binder U."/>
            <person name="Lass-Florl C."/>
            <person name="Voigt K."/>
            <person name="Horn F."/>
        </authorList>
    </citation>
    <scope>NUCLEOTIDE SEQUENCE</scope>
    <source>
        <strain evidence="1">JMRC FSU:6197</strain>
    </source>
</reference>